<dbReference type="Pfam" id="PF11731">
    <property type="entry name" value="Cdd1"/>
    <property type="match status" value="1"/>
</dbReference>
<name>A0A1F7S032_9BACT</name>
<evidence type="ECO:0000313" key="2">
    <source>
        <dbReference type="Proteomes" id="UP000179266"/>
    </source>
</evidence>
<reference evidence="1 2" key="1">
    <citation type="journal article" date="2016" name="Nat. Commun.">
        <title>Thousands of microbial genomes shed light on interconnected biogeochemical processes in an aquifer system.</title>
        <authorList>
            <person name="Anantharaman K."/>
            <person name="Brown C.T."/>
            <person name="Hug L.A."/>
            <person name="Sharon I."/>
            <person name="Castelle C.J."/>
            <person name="Probst A.J."/>
            <person name="Thomas B.C."/>
            <person name="Singh A."/>
            <person name="Wilkins M.J."/>
            <person name="Karaoz U."/>
            <person name="Brodie E.L."/>
            <person name="Williams K.H."/>
            <person name="Hubbard S.S."/>
            <person name="Banfield J.F."/>
        </authorList>
    </citation>
    <scope>NUCLEOTIDE SEQUENCE [LARGE SCALE GENOMIC DNA]</scope>
</reference>
<protein>
    <submittedName>
        <fullName evidence="1">Mitomycin resistance protein</fullName>
    </submittedName>
</protein>
<accession>A0A1F7S032</accession>
<dbReference type="InterPro" id="IPR021725">
    <property type="entry name" value="Cdd1"/>
</dbReference>
<dbReference type="Proteomes" id="UP000179266">
    <property type="component" value="Unassembled WGS sequence"/>
</dbReference>
<dbReference type="EMBL" id="MGDD01000094">
    <property type="protein sequence ID" value="OGL47185.1"/>
    <property type="molecule type" value="Genomic_DNA"/>
</dbReference>
<proteinExistence type="predicted"/>
<comment type="caution">
    <text evidence="1">The sequence shown here is derived from an EMBL/GenBank/DDBJ whole genome shotgun (WGS) entry which is preliminary data.</text>
</comment>
<gene>
    <name evidence="1" type="ORF">A2161_14430</name>
</gene>
<evidence type="ECO:0000313" key="1">
    <source>
        <dbReference type="EMBL" id="OGL47185.1"/>
    </source>
</evidence>
<sequence length="114" mass="12936">MKNPDRKTVSQLVELPNIGNAMADSLQLIGIDHPKKLIGKNPFKLFETLCAVSGTRHDPCVIDVFMAVIHFMEGGDPLPWWSFTDERKKAYRPTKSIETRKLKQGKLQYLKNPG</sequence>
<dbReference type="AlphaFoldDB" id="A0A1F7S032"/>
<organism evidence="1 2">
    <name type="scientific">Candidatus Schekmanbacteria bacterium RBG_13_48_7</name>
    <dbReference type="NCBI Taxonomy" id="1817878"/>
    <lineage>
        <taxon>Bacteria</taxon>
        <taxon>Candidatus Schekmaniibacteriota</taxon>
    </lineage>
</organism>